<organism evidence="2 3">
    <name type="scientific">Flavobacterium franklandianum</name>
    <dbReference type="NCBI Taxonomy" id="2594430"/>
    <lineage>
        <taxon>Bacteria</taxon>
        <taxon>Pseudomonadati</taxon>
        <taxon>Bacteroidota</taxon>
        <taxon>Flavobacteriia</taxon>
        <taxon>Flavobacteriales</taxon>
        <taxon>Flavobacteriaceae</taxon>
        <taxon>Flavobacterium</taxon>
    </lineage>
</organism>
<dbReference type="AlphaFoldDB" id="A0A553C7Y0"/>
<feature type="transmembrane region" description="Helical" evidence="1">
    <location>
        <begin position="12"/>
        <end position="31"/>
    </location>
</feature>
<feature type="transmembrane region" description="Helical" evidence="1">
    <location>
        <begin position="37"/>
        <end position="57"/>
    </location>
</feature>
<dbReference type="OrthoDB" id="660361at2"/>
<dbReference type="InterPro" id="IPR025250">
    <property type="entry name" value="DUF4199"/>
</dbReference>
<evidence type="ECO:0000313" key="3">
    <source>
        <dbReference type="Proteomes" id="UP000318585"/>
    </source>
</evidence>
<reference evidence="2 3" key="1">
    <citation type="submission" date="2019-07" db="EMBL/GenBank/DDBJ databases">
        <title>Novel species of Flavobacterium.</title>
        <authorList>
            <person name="Liu Q."/>
            <person name="Xin Y.-H."/>
        </authorList>
    </citation>
    <scope>NUCLEOTIDE SEQUENCE [LARGE SCALE GENOMIC DNA]</scope>
    <source>
        <strain evidence="2 3">LB3P56</strain>
    </source>
</reference>
<feature type="transmembrane region" description="Helical" evidence="1">
    <location>
        <begin position="151"/>
        <end position="169"/>
    </location>
</feature>
<feature type="transmembrane region" description="Helical" evidence="1">
    <location>
        <begin position="77"/>
        <end position="99"/>
    </location>
</feature>
<accession>A0A553C7Y0</accession>
<dbReference type="Pfam" id="PF13858">
    <property type="entry name" value="DUF4199"/>
    <property type="match status" value="1"/>
</dbReference>
<keyword evidence="1" id="KW-0472">Membrane</keyword>
<sequence length="176" mass="19377">MMNEIIKKNGISYGIITGVVSALITTAIYSIDLNLFVKWWLGIIIFLVYITIGIILLSKTKKELKGIFSFKEAFTTYFISAVIGILISVGFNILLFNVIDPSAKDSINEIVIKYTAETMQNFGAPSASIAEAVKKMEENNPYSTIELLKSSIFSMAGSALFGLLLALIFKSKPTQE</sequence>
<comment type="caution">
    <text evidence="2">The sequence shown here is derived from an EMBL/GenBank/DDBJ whole genome shotgun (WGS) entry which is preliminary data.</text>
</comment>
<name>A0A553C7Y0_9FLAO</name>
<keyword evidence="1" id="KW-0812">Transmembrane</keyword>
<evidence type="ECO:0000313" key="2">
    <source>
        <dbReference type="EMBL" id="TRX16627.1"/>
    </source>
</evidence>
<protein>
    <submittedName>
        <fullName evidence="2">DUF4199 domain-containing protein</fullName>
    </submittedName>
</protein>
<gene>
    <name evidence="2" type="ORF">FNW17_12760</name>
</gene>
<proteinExistence type="predicted"/>
<evidence type="ECO:0000256" key="1">
    <source>
        <dbReference type="SAM" id="Phobius"/>
    </source>
</evidence>
<keyword evidence="1" id="KW-1133">Transmembrane helix</keyword>
<keyword evidence="3" id="KW-1185">Reference proteome</keyword>
<dbReference type="EMBL" id="VJZR01000012">
    <property type="protein sequence ID" value="TRX16627.1"/>
    <property type="molecule type" value="Genomic_DNA"/>
</dbReference>
<dbReference type="Proteomes" id="UP000318585">
    <property type="component" value="Unassembled WGS sequence"/>
</dbReference>